<evidence type="ECO:0000313" key="8">
    <source>
        <dbReference type="Proteomes" id="UP000249061"/>
    </source>
</evidence>
<feature type="transmembrane region" description="Helical" evidence="6">
    <location>
        <begin position="231"/>
        <end position="250"/>
    </location>
</feature>
<gene>
    <name evidence="7" type="ORF">DI536_24505</name>
</gene>
<dbReference type="InterPro" id="IPR004813">
    <property type="entry name" value="OPT"/>
</dbReference>
<keyword evidence="3 6" id="KW-0812">Transmembrane</keyword>
<dbReference type="PANTHER" id="PTHR31645:SF0">
    <property type="entry name" value="OLIGOPEPTIDE TRANSPORTER YGL114W-RELATED"/>
    <property type="match status" value="1"/>
</dbReference>
<keyword evidence="5 6" id="KW-0472">Membrane</keyword>
<name>A0A2W5TB88_9BACT</name>
<sequence>MVRALMAAPTEAEALELEKKWLAELYDANSPQLTVRAVITGMVLGAVMCLANLYIVLKTGWSVGVTLTACIMAWALFSLVGKSLGPKHQMGILENNAMGSVASAAGYMTGGGNMAALPALIMLTGQRPSPIILMAWFACIAGLGVFAAIPIKRQLINREQLTFPTGTATAETLKALYAHGEEGKKQARYLGLAGLAAAVLGFLREAKLRGEKSFSLPSQVSLPVKFHGKDLLEWTIGLELSVLMFGAGALMSWRTGWSLLLGSFITFGIVAPPLVADGVIPEVGFKAIAGWTVWMGAAVLVSSGLTSFAFQWRSVLKSVESLTSLFKKAKPADQDPLADIEAPQSWFPMGFLILGPPTVLLAWYAFDIPWWAGALALPLSVVMGIVAARVTGETDVTPTKALGPVTQLTYAALLPKQLVPNIMSANITGGVGLHAADLLTDLKSGYLLGARPRQQVIGQLFGVFAGALVVVPVFNLLVPTADVLGGKEFPAPSAQVWANVSKMLVVGLDALHSTARWAALIGVIVGTVLAILEAKAPKHVKKWLPSPSGLGIAMVLPAWNSIMMFLGAAAAEFIRRRKGNEAGERIIMPVASGFVAGESLMGVAIKMLIAFGVLTK</sequence>
<keyword evidence="2" id="KW-0813">Transport</keyword>
<keyword evidence="4 6" id="KW-1133">Transmembrane helix</keyword>
<reference evidence="7 8" key="1">
    <citation type="submission" date="2017-08" db="EMBL/GenBank/DDBJ databases">
        <title>Infants hospitalized years apart are colonized by the same room-sourced microbial strains.</title>
        <authorList>
            <person name="Brooks B."/>
            <person name="Olm M.R."/>
            <person name="Firek B.A."/>
            <person name="Baker R."/>
            <person name="Thomas B.C."/>
            <person name="Morowitz M.J."/>
            <person name="Banfield J.F."/>
        </authorList>
    </citation>
    <scope>NUCLEOTIDE SEQUENCE [LARGE SCALE GENOMIC DNA]</scope>
    <source>
        <strain evidence="7">S2_003_000_R2_14</strain>
    </source>
</reference>
<comment type="subcellular location">
    <subcellularLocation>
        <location evidence="1">Membrane</location>
        <topology evidence="1">Multi-pass membrane protein</topology>
    </subcellularLocation>
</comment>
<comment type="caution">
    <text evidence="7">The sequence shown here is derived from an EMBL/GenBank/DDBJ whole genome shotgun (WGS) entry which is preliminary data.</text>
</comment>
<evidence type="ECO:0000256" key="2">
    <source>
        <dbReference type="ARBA" id="ARBA00022448"/>
    </source>
</evidence>
<feature type="transmembrane region" description="Helical" evidence="6">
    <location>
        <begin position="552"/>
        <end position="574"/>
    </location>
</feature>
<dbReference type="GO" id="GO:0016020">
    <property type="term" value="C:membrane"/>
    <property type="evidence" value="ECO:0007669"/>
    <property type="project" value="UniProtKB-SubCell"/>
</dbReference>
<organism evidence="7 8">
    <name type="scientific">Archangium gephyra</name>
    <dbReference type="NCBI Taxonomy" id="48"/>
    <lineage>
        <taxon>Bacteria</taxon>
        <taxon>Pseudomonadati</taxon>
        <taxon>Myxococcota</taxon>
        <taxon>Myxococcia</taxon>
        <taxon>Myxococcales</taxon>
        <taxon>Cystobacterineae</taxon>
        <taxon>Archangiaceae</taxon>
        <taxon>Archangium</taxon>
    </lineage>
</organism>
<evidence type="ECO:0000256" key="4">
    <source>
        <dbReference type="ARBA" id="ARBA00022989"/>
    </source>
</evidence>
<dbReference type="Pfam" id="PF03169">
    <property type="entry name" value="OPT"/>
    <property type="match status" value="1"/>
</dbReference>
<feature type="transmembrane region" description="Helical" evidence="6">
    <location>
        <begin position="514"/>
        <end position="532"/>
    </location>
</feature>
<evidence type="ECO:0000256" key="5">
    <source>
        <dbReference type="ARBA" id="ARBA00023136"/>
    </source>
</evidence>
<feature type="transmembrane region" description="Helical" evidence="6">
    <location>
        <begin position="456"/>
        <end position="478"/>
    </location>
</feature>
<proteinExistence type="predicted"/>
<feature type="transmembrane region" description="Helical" evidence="6">
    <location>
        <begin position="346"/>
        <end position="364"/>
    </location>
</feature>
<feature type="transmembrane region" description="Helical" evidence="6">
    <location>
        <begin position="61"/>
        <end position="80"/>
    </location>
</feature>
<dbReference type="EMBL" id="QFQP01000024">
    <property type="protein sequence ID" value="PZR08665.1"/>
    <property type="molecule type" value="Genomic_DNA"/>
</dbReference>
<feature type="transmembrane region" description="Helical" evidence="6">
    <location>
        <begin position="288"/>
        <end position="310"/>
    </location>
</feature>
<evidence type="ECO:0000256" key="1">
    <source>
        <dbReference type="ARBA" id="ARBA00004141"/>
    </source>
</evidence>
<dbReference type="Proteomes" id="UP000249061">
    <property type="component" value="Unassembled WGS sequence"/>
</dbReference>
<dbReference type="GO" id="GO:0035673">
    <property type="term" value="F:oligopeptide transmembrane transporter activity"/>
    <property type="evidence" value="ECO:0007669"/>
    <property type="project" value="InterPro"/>
</dbReference>
<feature type="transmembrane region" description="Helical" evidence="6">
    <location>
        <begin position="131"/>
        <end position="151"/>
    </location>
</feature>
<accession>A0A2W5TB88</accession>
<feature type="transmembrane region" description="Helical" evidence="6">
    <location>
        <begin position="33"/>
        <end position="55"/>
    </location>
</feature>
<dbReference type="InterPro" id="IPR045035">
    <property type="entry name" value="YSL-like"/>
</dbReference>
<feature type="transmembrane region" description="Helical" evidence="6">
    <location>
        <begin position="101"/>
        <end position="125"/>
    </location>
</feature>
<dbReference type="NCBIfam" id="TIGR00728">
    <property type="entry name" value="OPT_sfam"/>
    <property type="match status" value="1"/>
</dbReference>
<evidence type="ECO:0000256" key="6">
    <source>
        <dbReference type="SAM" id="Phobius"/>
    </source>
</evidence>
<feature type="transmembrane region" description="Helical" evidence="6">
    <location>
        <begin position="370"/>
        <end position="390"/>
    </location>
</feature>
<feature type="transmembrane region" description="Helical" evidence="6">
    <location>
        <begin position="257"/>
        <end position="276"/>
    </location>
</feature>
<dbReference type="AlphaFoldDB" id="A0A2W5TB88"/>
<evidence type="ECO:0000256" key="3">
    <source>
        <dbReference type="ARBA" id="ARBA00022692"/>
    </source>
</evidence>
<dbReference type="PANTHER" id="PTHR31645">
    <property type="entry name" value="OLIGOPEPTIDE TRANSPORTER YGL114W-RELATED"/>
    <property type="match status" value="1"/>
</dbReference>
<feature type="transmembrane region" description="Helical" evidence="6">
    <location>
        <begin position="586"/>
        <end position="614"/>
    </location>
</feature>
<protein>
    <submittedName>
        <fullName evidence="7">Peptide transporter</fullName>
    </submittedName>
</protein>
<evidence type="ECO:0000313" key="7">
    <source>
        <dbReference type="EMBL" id="PZR08665.1"/>
    </source>
</evidence>